<name>A0ABN9S183_9DINO</name>
<accession>A0ABN9S183</accession>
<keyword evidence="2" id="KW-1185">Reference proteome</keyword>
<feature type="non-terminal residue" evidence="1">
    <location>
        <position position="1"/>
    </location>
</feature>
<reference evidence="1" key="1">
    <citation type="submission" date="2023-10" db="EMBL/GenBank/DDBJ databases">
        <authorList>
            <person name="Chen Y."/>
            <person name="Shah S."/>
            <person name="Dougan E. K."/>
            <person name="Thang M."/>
            <person name="Chan C."/>
        </authorList>
    </citation>
    <scope>NUCLEOTIDE SEQUENCE [LARGE SCALE GENOMIC DNA]</scope>
</reference>
<dbReference type="Proteomes" id="UP001189429">
    <property type="component" value="Unassembled WGS sequence"/>
</dbReference>
<dbReference type="InterPro" id="IPR036028">
    <property type="entry name" value="SH3-like_dom_sf"/>
</dbReference>
<sequence>DPSQLCVRDGECVRVWTDTTTDNGWIHAELARDASQVGWLPLCVLKETEANKKLMRVREVWQITGENQCSVEVDAVVLVWMSSRTAEGWTYIEVDQDGGGTQSGWVPDFCLEWDED</sequence>
<evidence type="ECO:0008006" key="3">
    <source>
        <dbReference type="Google" id="ProtNLM"/>
    </source>
</evidence>
<evidence type="ECO:0000313" key="1">
    <source>
        <dbReference type="EMBL" id="CAK0825484.1"/>
    </source>
</evidence>
<dbReference type="Gene3D" id="2.30.30.40">
    <property type="entry name" value="SH3 Domains"/>
    <property type="match status" value="1"/>
</dbReference>
<evidence type="ECO:0000313" key="2">
    <source>
        <dbReference type="Proteomes" id="UP001189429"/>
    </source>
</evidence>
<organism evidence="1 2">
    <name type="scientific">Prorocentrum cordatum</name>
    <dbReference type="NCBI Taxonomy" id="2364126"/>
    <lineage>
        <taxon>Eukaryota</taxon>
        <taxon>Sar</taxon>
        <taxon>Alveolata</taxon>
        <taxon>Dinophyceae</taxon>
        <taxon>Prorocentrales</taxon>
        <taxon>Prorocentraceae</taxon>
        <taxon>Prorocentrum</taxon>
    </lineage>
</organism>
<dbReference type="SUPFAM" id="SSF50044">
    <property type="entry name" value="SH3-domain"/>
    <property type="match status" value="1"/>
</dbReference>
<comment type="caution">
    <text evidence="1">The sequence shown here is derived from an EMBL/GenBank/DDBJ whole genome shotgun (WGS) entry which is preliminary data.</text>
</comment>
<protein>
    <recommendedName>
        <fullName evidence="3">SH3 domain-containing protein</fullName>
    </recommendedName>
</protein>
<dbReference type="EMBL" id="CAUYUJ010008966">
    <property type="protein sequence ID" value="CAK0825484.1"/>
    <property type="molecule type" value="Genomic_DNA"/>
</dbReference>
<proteinExistence type="predicted"/>
<gene>
    <name evidence="1" type="ORF">PCOR1329_LOCUS25602</name>
</gene>